<evidence type="ECO:0000313" key="2">
    <source>
        <dbReference type="Proteomes" id="UP000694843"/>
    </source>
</evidence>
<accession>A0A8B7NPP0</accession>
<protein>
    <submittedName>
        <fullName evidence="3">Uncharacterized protein LOC108672512</fullName>
    </submittedName>
</protein>
<dbReference type="GeneID" id="108672512"/>
<keyword evidence="2" id="KW-1185">Reference proteome</keyword>
<dbReference type="RefSeq" id="XP_018015682.1">
    <property type="nucleotide sequence ID" value="XM_018160193.2"/>
</dbReference>
<keyword evidence="1" id="KW-1133">Transmembrane helix</keyword>
<dbReference type="AlphaFoldDB" id="A0A8B7NPP0"/>
<proteinExistence type="predicted"/>
<evidence type="ECO:0000313" key="3">
    <source>
        <dbReference type="RefSeq" id="XP_018015682.1"/>
    </source>
</evidence>
<name>A0A8B7NPP0_HYAAZ</name>
<organism evidence="2 3">
    <name type="scientific">Hyalella azteca</name>
    <name type="common">Amphipod</name>
    <dbReference type="NCBI Taxonomy" id="294128"/>
    <lineage>
        <taxon>Eukaryota</taxon>
        <taxon>Metazoa</taxon>
        <taxon>Ecdysozoa</taxon>
        <taxon>Arthropoda</taxon>
        <taxon>Crustacea</taxon>
        <taxon>Multicrustacea</taxon>
        <taxon>Malacostraca</taxon>
        <taxon>Eumalacostraca</taxon>
        <taxon>Peracarida</taxon>
        <taxon>Amphipoda</taxon>
        <taxon>Senticaudata</taxon>
        <taxon>Talitrida</taxon>
        <taxon>Talitroidea</taxon>
        <taxon>Hyalellidae</taxon>
        <taxon>Hyalella</taxon>
    </lineage>
</organism>
<dbReference type="KEGG" id="hazt:108672512"/>
<keyword evidence="1" id="KW-0812">Transmembrane</keyword>
<sequence>MAYSSTINYKIRVDNETLECSEIIEALRGNSTSVVTCQIVGAETPRPCAEYTQTAVTALTFLVLTMIIACGLGIGFKIVYDKNKSLEKIGEAPANRPPQSLLVLPSRETETFRSKASENTYVLDESTEILQTSHDLPVYLEFEKDPPGCGKGGVDGDRIMNPYYSNDREICGDYANCKPNQVPL</sequence>
<gene>
    <name evidence="3" type="primary">LOC108672512</name>
</gene>
<dbReference type="Proteomes" id="UP000694843">
    <property type="component" value="Unplaced"/>
</dbReference>
<keyword evidence="1" id="KW-0472">Membrane</keyword>
<feature type="transmembrane region" description="Helical" evidence="1">
    <location>
        <begin position="55"/>
        <end position="80"/>
    </location>
</feature>
<evidence type="ECO:0000256" key="1">
    <source>
        <dbReference type="SAM" id="Phobius"/>
    </source>
</evidence>
<reference evidence="3" key="1">
    <citation type="submission" date="2025-08" db="UniProtKB">
        <authorList>
            <consortium name="RefSeq"/>
        </authorList>
    </citation>
    <scope>IDENTIFICATION</scope>
    <source>
        <tissue evidence="3">Whole organism</tissue>
    </source>
</reference>